<dbReference type="AlphaFoldDB" id="A0A167NSE9"/>
<sequence length="747" mass="82225">MQTHTASTSSSSSSRPNRRLVPDQLRKRAAVSCDFCKVRRRKCIRTTPQGPCRLCRDNGVECVASIPRKPRSQASSEDRCPRCRVLDDLFRHLFPGVAVDDTQALERLRRAAESGRLVVAGGDAALSMPGSGPASAPVPAAALPEQPPSGSAAAMTQLPKRGSTAPAVEAVTSHADPPGASYELLLQNPHGTLAYFGPSGSMAFVRQMRELLALTTKDDTESLADAQKRLQESFIHDRYAHTMGEDDDVVPELQSSSQGLDAGWAVCLRLVLAFGCERRSFSAALPADPDPAAASARLLALRRQLVRGALAEVPHLILSTTLPSVTALTLLSIYLSFANERNAAWTMSGCAIRIAMGMGLHRGEQVLRRSNIYRSPIDKELHKQVWCSLYIFEQYTSALLGRPSAVDGADILTELPRESLLDQGYYRPPGLLQHDVALARILSRVRRAQIDQRLDPSVRCDGLPDVPTCEALLRQLEDWRRGIPSFLEFDETNQQAIHPNHFRQIVMIHVRYQYARILLSRPFLLKAVLISHVLREPQAADPAIGTFKRVCFRAAADSWLLIRSLWAKNEYNATLWLDGIFAYQCTLILSLYMLSKTTHAIAADHAHQNQLHEMLEQMMEILQKGPGNRTMRRLVQISRDFNDIVSLSSVSPSGSSSQMMVPHEADPSLAAHATAVAHHRPPPLVDSDDMHHQAGLGALPAARLYPAALDNASLNLGTLLNAEWLEQGYMDGNFGFDFSMADFGLDV</sequence>
<accession>A0A167NSE9</accession>
<dbReference type="Pfam" id="PF00172">
    <property type="entry name" value="Zn_clus"/>
    <property type="match status" value="1"/>
</dbReference>
<keyword evidence="2" id="KW-0805">Transcription regulation</keyword>
<protein>
    <submittedName>
        <fullName evidence="7">Transcription factor</fullName>
    </submittedName>
</protein>
<feature type="region of interest" description="Disordered" evidence="5">
    <location>
        <begin position="1"/>
        <end position="21"/>
    </location>
</feature>
<dbReference type="EMBL" id="AZHD01000018">
    <property type="protein sequence ID" value="OAA55867.1"/>
    <property type="molecule type" value="Genomic_DNA"/>
</dbReference>
<proteinExistence type="predicted"/>
<dbReference type="GO" id="GO:0006351">
    <property type="term" value="P:DNA-templated transcription"/>
    <property type="evidence" value="ECO:0007669"/>
    <property type="project" value="InterPro"/>
</dbReference>
<dbReference type="SMART" id="SM00066">
    <property type="entry name" value="GAL4"/>
    <property type="match status" value="1"/>
</dbReference>
<dbReference type="PROSITE" id="PS00463">
    <property type="entry name" value="ZN2_CY6_FUNGAL_1"/>
    <property type="match status" value="1"/>
</dbReference>
<feature type="region of interest" description="Disordered" evidence="5">
    <location>
        <begin position="128"/>
        <end position="167"/>
    </location>
</feature>
<evidence type="ECO:0000313" key="7">
    <source>
        <dbReference type="EMBL" id="OAA55867.1"/>
    </source>
</evidence>
<dbReference type="Pfam" id="PF04082">
    <property type="entry name" value="Fungal_trans"/>
    <property type="match status" value="1"/>
</dbReference>
<dbReference type="PROSITE" id="PS50048">
    <property type="entry name" value="ZN2_CY6_FUNGAL_2"/>
    <property type="match status" value="1"/>
</dbReference>
<evidence type="ECO:0000256" key="2">
    <source>
        <dbReference type="ARBA" id="ARBA00023015"/>
    </source>
</evidence>
<organism evidence="7 8">
    <name type="scientific">Niveomyces insectorum RCEF 264</name>
    <dbReference type="NCBI Taxonomy" id="1081102"/>
    <lineage>
        <taxon>Eukaryota</taxon>
        <taxon>Fungi</taxon>
        <taxon>Dikarya</taxon>
        <taxon>Ascomycota</taxon>
        <taxon>Pezizomycotina</taxon>
        <taxon>Sordariomycetes</taxon>
        <taxon>Hypocreomycetidae</taxon>
        <taxon>Hypocreales</taxon>
        <taxon>Cordycipitaceae</taxon>
        <taxon>Niveomyces</taxon>
    </lineage>
</organism>
<feature type="compositionally biased region" description="Low complexity" evidence="5">
    <location>
        <begin position="128"/>
        <end position="144"/>
    </location>
</feature>
<dbReference type="PANTHER" id="PTHR47424">
    <property type="entry name" value="REGULATORY PROTEIN GAL4"/>
    <property type="match status" value="1"/>
</dbReference>
<dbReference type="CDD" id="cd12148">
    <property type="entry name" value="fungal_TF_MHR"/>
    <property type="match status" value="1"/>
</dbReference>
<dbReference type="SMART" id="SM00906">
    <property type="entry name" value="Fungal_trans"/>
    <property type="match status" value="1"/>
</dbReference>
<name>A0A167NSE9_9HYPO</name>
<dbReference type="GO" id="GO:0000981">
    <property type="term" value="F:DNA-binding transcription factor activity, RNA polymerase II-specific"/>
    <property type="evidence" value="ECO:0007669"/>
    <property type="project" value="InterPro"/>
</dbReference>
<gene>
    <name evidence="7" type="ORF">SPI_08074</name>
</gene>
<evidence type="ECO:0000313" key="8">
    <source>
        <dbReference type="Proteomes" id="UP000076874"/>
    </source>
</evidence>
<dbReference type="PANTHER" id="PTHR47424:SF6">
    <property type="entry name" value="PROLINE UTILIZATION TRANS-ACTIVATOR"/>
    <property type="match status" value="1"/>
</dbReference>
<evidence type="ECO:0000256" key="3">
    <source>
        <dbReference type="ARBA" id="ARBA00023163"/>
    </source>
</evidence>
<evidence type="ECO:0000259" key="6">
    <source>
        <dbReference type="PROSITE" id="PS50048"/>
    </source>
</evidence>
<feature type="domain" description="Zn(2)-C6 fungal-type" evidence="6">
    <location>
        <begin position="32"/>
        <end position="64"/>
    </location>
</feature>
<dbReference type="InterPro" id="IPR036864">
    <property type="entry name" value="Zn2-C6_fun-type_DNA-bd_sf"/>
</dbReference>
<dbReference type="OrthoDB" id="3266505at2759"/>
<dbReference type="Proteomes" id="UP000076874">
    <property type="component" value="Unassembled WGS sequence"/>
</dbReference>
<keyword evidence="3" id="KW-0804">Transcription</keyword>
<reference evidence="7 8" key="1">
    <citation type="journal article" date="2016" name="Genome Biol. Evol.">
        <title>Divergent and convergent evolution of fungal pathogenicity.</title>
        <authorList>
            <person name="Shang Y."/>
            <person name="Xiao G."/>
            <person name="Zheng P."/>
            <person name="Cen K."/>
            <person name="Zhan S."/>
            <person name="Wang C."/>
        </authorList>
    </citation>
    <scope>NUCLEOTIDE SEQUENCE [LARGE SCALE GENOMIC DNA]</scope>
    <source>
        <strain evidence="7 8">RCEF 264</strain>
    </source>
</reference>
<dbReference type="GO" id="GO:0003677">
    <property type="term" value="F:DNA binding"/>
    <property type="evidence" value="ECO:0007669"/>
    <property type="project" value="InterPro"/>
</dbReference>
<keyword evidence="8" id="KW-1185">Reference proteome</keyword>
<evidence type="ECO:0000256" key="5">
    <source>
        <dbReference type="SAM" id="MobiDB-lite"/>
    </source>
</evidence>
<dbReference type="CDD" id="cd00067">
    <property type="entry name" value="GAL4"/>
    <property type="match status" value="1"/>
</dbReference>
<dbReference type="InterPro" id="IPR007219">
    <property type="entry name" value="XnlR_reg_dom"/>
</dbReference>
<dbReference type="InterPro" id="IPR051127">
    <property type="entry name" value="Fungal_SecMet_Regulators"/>
</dbReference>
<evidence type="ECO:0000256" key="4">
    <source>
        <dbReference type="ARBA" id="ARBA00023242"/>
    </source>
</evidence>
<dbReference type="InterPro" id="IPR001138">
    <property type="entry name" value="Zn2Cys6_DnaBD"/>
</dbReference>
<dbReference type="GO" id="GO:0008270">
    <property type="term" value="F:zinc ion binding"/>
    <property type="evidence" value="ECO:0007669"/>
    <property type="project" value="InterPro"/>
</dbReference>
<keyword evidence="1" id="KW-0479">Metal-binding</keyword>
<keyword evidence="4" id="KW-0539">Nucleus</keyword>
<dbReference type="SUPFAM" id="SSF57701">
    <property type="entry name" value="Zn2/Cys6 DNA-binding domain"/>
    <property type="match status" value="1"/>
</dbReference>
<comment type="caution">
    <text evidence="7">The sequence shown here is derived from an EMBL/GenBank/DDBJ whole genome shotgun (WGS) entry which is preliminary data.</text>
</comment>
<evidence type="ECO:0000256" key="1">
    <source>
        <dbReference type="ARBA" id="ARBA00022723"/>
    </source>
</evidence>